<protein>
    <submittedName>
        <fullName evidence="1">Uncharacterized protein</fullName>
    </submittedName>
</protein>
<organism evidence="1 2">
    <name type="scientific">Sphingobacterium micropteri</name>
    <dbReference type="NCBI Taxonomy" id="2763501"/>
    <lineage>
        <taxon>Bacteria</taxon>
        <taxon>Pseudomonadati</taxon>
        <taxon>Bacteroidota</taxon>
        <taxon>Sphingobacteriia</taxon>
        <taxon>Sphingobacteriales</taxon>
        <taxon>Sphingobacteriaceae</taxon>
        <taxon>Sphingobacterium</taxon>
    </lineage>
</organism>
<evidence type="ECO:0000313" key="1">
    <source>
        <dbReference type="EMBL" id="MBD1434720.1"/>
    </source>
</evidence>
<evidence type="ECO:0000313" key="2">
    <source>
        <dbReference type="Proteomes" id="UP000602759"/>
    </source>
</evidence>
<dbReference type="EMBL" id="JACOIK010000014">
    <property type="protein sequence ID" value="MBD1434720.1"/>
    <property type="molecule type" value="Genomic_DNA"/>
</dbReference>
<name>A0ABR7YTQ5_9SPHI</name>
<dbReference type="Proteomes" id="UP000602759">
    <property type="component" value="Unassembled WGS sequence"/>
</dbReference>
<proteinExistence type="predicted"/>
<gene>
    <name evidence="1" type="ORF">H8B06_17980</name>
</gene>
<comment type="caution">
    <text evidence="1">The sequence shown here is derived from an EMBL/GenBank/DDBJ whole genome shotgun (WGS) entry which is preliminary data.</text>
</comment>
<reference evidence="1 2" key="1">
    <citation type="submission" date="2020-08" db="EMBL/GenBank/DDBJ databases">
        <title>Sphingobacterium sp. DN00404 isolated from aquaculture water.</title>
        <authorList>
            <person name="Zhang M."/>
        </authorList>
    </citation>
    <scope>NUCLEOTIDE SEQUENCE [LARGE SCALE GENOMIC DNA]</scope>
    <source>
        <strain evidence="1 2">DN00404</strain>
    </source>
</reference>
<accession>A0ABR7YTQ5</accession>
<keyword evidence="2" id="KW-1185">Reference proteome</keyword>
<dbReference type="RefSeq" id="WP_190995580.1">
    <property type="nucleotide sequence ID" value="NZ_JACOIK010000014.1"/>
</dbReference>
<sequence length="158" mass="18667">MKILEKILLFTLGLVLCIGIGMAQHNSNQEERTIRVMLGKLRESSVEYDKYAQLSDKYAQQTNEAKQQYVNMVNQIKRGPNREKFVNFLNKAIGVDSVQYKDKKGYSYTYNHSLHNPRISKMPTLLEYYKVVKYSLFDMDKDELLPPKDIPFLRYKEW</sequence>